<feature type="compositionally biased region" description="Low complexity" evidence="9">
    <location>
        <begin position="13"/>
        <end position="30"/>
    </location>
</feature>
<organism evidence="10 11">
    <name type="scientific">Trifolium subterraneum</name>
    <name type="common">Subterranean clover</name>
    <dbReference type="NCBI Taxonomy" id="3900"/>
    <lineage>
        <taxon>Eukaryota</taxon>
        <taxon>Viridiplantae</taxon>
        <taxon>Streptophyta</taxon>
        <taxon>Embryophyta</taxon>
        <taxon>Tracheophyta</taxon>
        <taxon>Spermatophyta</taxon>
        <taxon>Magnoliopsida</taxon>
        <taxon>eudicotyledons</taxon>
        <taxon>Gunneridae</taxon>
        <taxon>Pentapetalae</taxon>
        <taxon>rosids</taxon>
        <taxon>fabids</taxon>
        <taxon>Fabales</taxon>
        <taxon>Fabaceae</taxon>
        <taxon>Papilionoideae</taxon>
        <taxon>50 kb inversion clade</taxon>
        <taxon>NPAAA clade</taxon>
        <taxon>Hologalegina</taxon>
        <taxon>IRL clade</taxon>
        <taxon>Trifolieae</taxon>
        <taxon>Trifolium</taxon>
    </lineage>
</organism>
<evidence type="ECO:0000256" key="7">
    <source>
        <dbReference type="ARBA" id="ARBA00023136"/>
    </source>
</evidence>
<dbReference type="InterPro" id="IPR019133">
    <property type="entry name" value="MIC60"/>
</dbReference>
<dbReference type="PANTHER" id="PTHR15415:SF7">
    <property type="entry name" value="MICOS COMPLEX SUBUNIT MIC60"/>
    <property type="match status" value="1"/>
</dbReference>
<protein>
    <recommendedName>
        <fullName evidence="12">MICOS complex subunit MIC60</fullName>
    </recommendedName>
</protein>
<dbReference type="GO" id="GO:0042407">
    <property type="term" value="P:cristae formation"/>
    <property type="evidence" value="ECO:0007669"/>
    <property type="project" value="TreeGrafter"/>
</dbReference>
<evidence type="ECO:0000256" key="1">
    <source>
        <dbReference type="ARBA" id="ARBA00004273"/>
    </source>
</evidence>
<keyword evidence="11" id="KW-1185">Reference proteome</keyword>
<proteinExistence type="inferred from homology"/>
<keyword evidence="8" id="KW-0175">Coiled coil</keyword>
<keyword evidence="7" id="KW-0472">Membrane</keyword>
<sequence>KIPSHLSSRKDFSNASRPAGASAPGSTGKPPESHGSRSKFLIGSAAVSAALLAAYQFGFLDKYLEQEKLSVPHEDQIDSTIGDLKSGQHSIEELVSPSGEKSNNENPVVEHAEQKVDTLLSQPEILIEDSSDKPIPMQDISDISNDSNAGAKENRFPEYPQSNLTSDDPSKESLGINSTETDVALRPEEAIQHTSTSAQDNTFIDENGTENIQSKQHEIEERRENVLGKDIEQSPTLLEEYHLRNKSEGSPPNYLFSHGFTEDSHFPEDKEALNGALEDLKDGYATSNDGKLVIGFVQAIHAAEKRQAGIDAHAFNEEKKALKEKYEKKLKDAAARELMLAEETAMLDKELKRERAKAAYAIKSLQEKMDEKLKIELEQKNIEAEQQLKKVQELAQAELNAAIANEKAAQLEKMSEANINRALALEDALSKGLPIQKEIESSQSYLEGIDKDSVLDVVLASLPEDTRNNGTDTQLQLKQKASCFDFIKGNIRHFAFFPPGGGGILAHSLARVASLLKVREADQSGDGIESVINKVESYLAEGKLAEAADCLEESVQGTQAAEIVAGWVKQARNRAISEQAQRLFGSTKDANRNYLDPQENKLAFYFHSS</sequence>
<name>A0A2Z6MN97_TRISU</name>
<feature type="region of interest" description="Disordered" evidence="9">
    <location>
        <begin position="1"/>
        <end position="37"/>
    </location>
</feature>
<evidence type="ECO:0000256" key="9">
    <source>
        <dbReference type="SAM" id="MobiDB-lite"/>
    </source>
</evidence>
<keyword evidence="6" id="KW-0496">Mitochondrion</keyword>
<dbReference type="GO" id="GO:0061617">
    <property type="term" value="C:MICOS complex"/>
    <property type="evidence" value="ECO:0007669"/>
    <property type="project" value="TreeGrafter"/>
</dbReference>
<evidence type="ECO:0000256" key="6">
    <source>
        <dbReference type="ARBA" id="ARBA00023128"/>
    </source>
</evidence>
<evidence type="ECO:0000313" key="11">
    <source>
        <dbReference type="Proteomes" id="UP000242715"/>
    </source>
</evidence>
<evidence type="ECO:0000256" key="4">
    <source>
        <dbReference type="ARBA" id="ARBA00022792"/>
    </source>
</evidence>
<evidence type="ECO:0000256" key="3">
    <source>
        <dbReference type="ARBA" id="ARBA00022692"/>
    </source>
</evidence>
<comment type="similarity">
    <text evidence="2">Belongs to the MICOS complex subunit Mic60 family.</text>
</comment>
<gene>
    <name evidence="10" type="ORF">TSUD_78730</name>
</gene>
<evidence type="ECO:0000256" key="5">
    <source>
        <dbReference type="ARBA" id="ARBA00022989"/>
    </source>
</evidence>
<comment type="subcellular location">
    <subcellularLocation>
        <location evidence="1">Mitochondrion inner membrane</location>
    </subcellularLocation>
</comment>
<evidence type="ECO:0008006" key="12">
    <source>
        <dbReference type="Google" id="ProtNLM"/>
    </source>
</evidence>
<keyword evidence="3" id="KW-0812">Transmembrane</keyword>
<evidence type="ECO:0000256" key="2">
    <source>
        <dbReference type="ARBA" id="ARBA00010877"/>
    </source>
</evidence>
<dbReference type="OrthoDB" id="10261039at2759"/>
<keyword evidence="5" id="KW-1133">Transmembrane helix</keyword>
<keyword evidence="4" id="KW-0999">Mitochondrion inner membrane</keyword>
<evidence type="ECO:0000313" key="10">
    <source>
        <dbReference type="EMBL" id="GAU19747.1"/>
    </source>
</evidence>
<dbReference type="EMBL" id="DF973203">
    <property type="protein sequence ID" value="GAU19747.1"/>
    <property type="molecule type" value="Genomic_DNA"/>
</dbReference>
<dbReference type="Proteomes" id="UP000242715">
    <property type="component" value="Unassembled WGS sequence"/>
</dbReference>
<feature type="region of interest" description="Disordered" evidence="9">
    <location>
        <begin position="125"/>
        <end position="176"/>
    </location>
</feature>
<dbReference type="PANTHER" id="PTHR15415">
    <property type="entry name" value="MITOFILIN"/>
    <property type="match status" value="1"/>
</dbReference>
<accession>A0A2Z6MN97</accession>
<feature type="coiled-coil region" evidence="8">
    <location>
        <begin position="312"/>
        <end position="414"/>
    </location>
</feature>
<dbReference type="Pfam" id="PF09731">
    <property type="entry name" value="Mitofilin"/>
    <property type="match status" value="2"/>
</dbReference>
<evidence type="ECO:0000256" key="8">
    <source>
        <dbReference type="SAM" id="Coils"/>
    </source>
</evidence>
<feature type="non-terminal residue" evidence="10">
    <location>
        <position position="1"/>
    </location>
</feature>
<reference evidence="11" key="1">
    <citation type="journal article" date="2017" name="Front. Plant Sci.">
        <title>Climate Clever Clovers: New Paradigm to Reduce the Environmental Footprint of Ruminants by Breeding Low Methanogenic Forages Utilizing Haplotype Variation.</title>
        <authorList>
            <person name="Kaur P."/>
            <person name="Appels R."/>
            <person name="Bayer P.E."/>
            <person name="Keeble-Gagnere G."/>
            <person name="Wang J."/>
            <person name="Hirakawa H."/>
            <person name="Shirasawa K."/>
            <person name="Vercoe P."/>
            <person name="Stefanova K."/>
            <person name="Durmic Z."/>
            <person name="Nichols P."/>
            <person name="Revell C."/>
            <person name="Isobe S.N."/>
            <person name="Edwards D."/>
            <person name="Erskine W."/>
        </authorList>
    </citation>
    <scope>NUCLEOTIDE SEQUENCE [LARGE SCALE GENOMIC DNA]</scope>
    <source>
        <strain evidence="11">cv. Daliak</strain>
    </source>
</reference>
<dbReference type="AlphaFoldDB" id="A0A2Z6MN97"/>